<dbReference type="Pfam" id="PF13031">
    <property type="entry name" value="DUF3892"/>
    <property type="match status" value="1"/>
</dbReference>
<proteinExistence type="predicted"/>
<dbReference type="RefSeq" id="WP_039313824.1">
    <property type="nucleotide sequence ID" value="NZ_JQOD01000001.1"/>
</dbReference>
<dbReference type="InterPro" id="IPR024997">
    <property type="entry name" value="DUF3892"/>
</dbReference>
<protein>
    <recommendedName>
        <fullName evidence="4">DUF3892 domain-containing protein</fullName>
    </recommendedName>
</protein>
<reference evidence="2 3" key="1">
    <citation type="submission" date="2014-08" db="EMBL/GenBank/DDBJ databases">
        <title>Genome sequences of NCPPB Pectobacterium isolates.</title>
        <authorList>
            <person name="Glover R.H."/>
            <person name="Sapp M."/>
            <person name="Elphinstone J."/>
        </authorList>
    </citation>
    <scope>NUCLEOTIDE SEQUENCE [LARGE SCALE GENOMIC DNA]</scope>
    <source>
        <strain evidence="2 3">LMG 21372</strain>
    </source>
</reference>
<comment type="caution">
    <text evidence="2">The sequence shown here is derived from an EMBL/GenBank/DDBJ whole genome shotgun (WGS) entry which is preliminary data.</text>
</comment>
<dbReference type="Proteomes" id="UP000029435">
    <property type="component" value="Unassembled WGS sequence"/>
</dbReference>
<dbReference type="EMBL" id="JQOD01000001">
    <property type="protein sequence ID" value="KGA36571.1"/>
    <property type="molecule type" value="Genomic_DNA"/>
</dbReference>
<evidence type="ECO:0000313" key="2">
    <source>
        <dbReference type="EMBL" id="KGA36571.1"/>
    </source>
</evidence>
<evidence type="ECO:0000256" key="1">
    <source>
        <dbReference type="SAM" id="MobiDB-lite"/>
    </source>
</evidence>
<evidence type="ECO:0008006" key="4">
    <source>
        <dbReference type="Google" id="ProtNLM"/>
    </source>
</evidence>
<organism evidence="2 3">
    <name type="scientific">Pectobacterium brasiliense</name>
    <dbReference type="NCBI Taxonomy" id="180957"/>
    <lineage>
        <taxon>Bacteria</taxon>
        <taxon>Pseudomonadati</taxon>
        <taxon>Pseudomonadota</taxon>
        <taxon>Gammaproteobacteria</taxon>
        <taxon>Enterobacterales</taxon>
        <taxon>Pectobacteriaceae</taxon>
        <taxon>Pectobacterium</taxon>
    </lineage>
</organism>
<accession>A0A0M2F7V7</accession>
<dbReference type="OrthoDB" id="6637576at2"/>
<evidence type="ECO:0000313" key="3">
    <source>
        <dbReference type="Proteomes" id="UP000029435"/>
    </source>
</evidence>
<gene>
    <name evidence="2" type="ORF">KU74_08940</name>
</gene>
<dbReference type="AlphaFoldDB" id="A0A0M2F7V7"/>
<name>A0A0M2F7V7_9GAMM</name>
<feature type="region of interest" description="Disordered" evidence="1">
    <location>
        <begin position="81"/>
        <end position="102"/>
    </location>
</feature>
<sequence>MSEKWADYLISKVRYNDKHTHIDEVMVHEDKGDKVGSGNSEKRQWIINKLDAGYTFYTIITGNDGKWKKGQQVVKDRVNGTDYITTKPNRTEKDNLENLPEY</sequence>